<evidence type="ECO:0000256" key="3">
    <source>
        <dbReference type="ARBA" id="ARBA00023054"/>
    </source>
</evidence>
<dbReference type="EMBL" id="KZ819324">
    <property type="protein sequence ID" value="PWN21977.1"/>
    <property type="molecule type" value="Genomic_DNA"/>
</dbReference>
<dbReference type="AlphaFoldDB" id="A0A316U9N8"/>
<feature type="region of interest" description="Disordered" evidence="4">
    <location>
        <begin position="200"/>
        <end position="222"/>
    </location>
</feature>
<evidence type="ECO:0000313" key="6">
    <source>
        <dbReference type="Proteomes" id="UP000245942"/>
    </source>
</evidence>
<dbReference type="STRING" id="1684307.A0A316U9N8"/>
<protein>
    <recommendedName>
        <fullName evidence="2">Autophagy-related protein 14</fullName>
    </recommendedName>
</protein>
<dbReference type="RefSeq" id="XP_025349137.1">
    <property type="nucleotide sequence ID" value="XM_025492150.1"/>
</dbReference>
<feature type="region of interest" description="Disordered" evidence="4">
    <location>
        <begin position="821"/>
        <end position="867"/>
    </location>
</feature>
<feature type="compositionally biased region" description="Gly residues" evidence="4">
    <location>
        <begin position="821"/>
        <end position="831"/>
    </location>
</feature>
<dbReference type="GO" id="GO:0000323">
    <property type="term" value="C:lytic vacuole"/>
    <property type="evidence" value="ECO:0007669"/>
    <property type="project" value="TreeGrafter"/>
</dbReference>
<sequence>MPLHRQEEASSSPSYPSLSDLRQPTSNRRVRHLASLHLRNFRPGSVSSSDDAQDLFDISLGIDTVEGRIPQYLTEPSQPCVNADWNVDPRYFDTGESSSSSGWPETSSLGVLGRQFFNISAWARNATQAEDGEAAGWSFCWQRAIDLRTLERIPTGLSSPVMRRLPANSLILGLRPSIWGSARIPSEDRTLKAVAGNLLQDNASGSGSGPLPGKSNGKITGRSVDPVELHVSAPELDSLTYYLVPQAVVRKASGKARRESLTSGIKERDESHDEDEGGGSDPEVGGLGRQSPDELDIDGGYDSETAFELSSSASPRKPGRPRLEHRTSSSRTVRALKKGRRKRTSSMTPEVPAITDSPAGKAGTRGSSELERKGSVSSKISAEDERKRRIQSWQLEREREQEVLERSKRETRMLKSYRRDDLYKVLQLLLQDADESSSLAREREAYGRLLTATSGVPALTRRAFAIRGKLSAIEHTLSTQNDSIRQLRSTIAEKRDAFARRRARLDFVKRQLQSDTAKVQASQEEPDHLRRSIARQGVLTHNRRTQLLETLSEIYPIRLISPSDLLLSICDIPLPNSPALALVESRSRVDEEGIAAALGLTAQLVLLLSSYLDTSVHYEIAAAGSRAMIRDGISLMNGPRGFPLYSKGAEPYRFEYAVFLLNKNIEQLMNVHNLPVLDLRHTLPNLNNLMLTLSSPITLGETSTSGPAAPTHRSTSTTIPTTGARIVSQPLTSVRRGYRTMGKGEIVLPTLPAAVTGKDSGLNGVSGGTESKVLASTNGHSHGHDAAKDTPAALHAGSGSEMGRSAAASWTASLLGWSGGKGGSGGAGVGADGYAQRAGASAQHGKGADETTKRRVTSDGTAASADG</sequence>
<organism evidence="5 6">
    <name type="scientific">Pseudomicrostroma glucosiphilum</name>
    <dbReference type="NCBI Taxonomy" id="1684307"/>
    <lineage>
        <taxon>Eukaryota</taxon>
        <taxon>Fungi</taxon>
        <taxon>Dikarya</taxon>
        <taxon>Basidiomycota</taxon>
        <taxon>Ustilaginomycotina</taxon>
        <taxon>Exobasidiomycetes</taxon>
        <taxon>Microstromatales</taxon>
        <taxon>Microstromatales incertae sedis</taxon>
        <taxon>Pseudomicrostroma</taxon>
    </lineage>
</organism>
<evidence type="ECO:0000256" key="1">
    <source>
        <dbReference type="ARBA" id="ARBA00009574"/>
    </source>
</evidence>
<feature type="compositionally biased region" description="Low complexity" evidence="4">
    <location>
        <begin position="209"/>
        <end position="218"/>
    </location>
</feature>
<feature type="compositionally biased region" description="Basic residues" evidence="4">
    <location>
        <begin position="334"/>
        <end position="344"/>
    </location>
</feature>
<feature type="region of interest" description="Disordered" evidence="4">
    <location>
        <begin position="1"/>
        <end position="26"/>
    </location>
</feature>
<reference evidence="5 6" key="1">
    <citation type="journal article" date="2018" name="Mol. Biol. Evol.">
        <title>Broad Genomic Sampling Reveals a Smut Pathogenic Ancestry of the Fungal Clade Ustilaginomycotina.</title>
        <authorList>
            <person name="Kijpornyongpan T."/>
            <person name="Mondo S.J."/>
            <person name="Barry K."/>
            <person name="Sandor L."/>
            <person name="Lee J."/>
            <person name="Lipzen A."/>
            <person name="Pangilinan J."/>
            <person name="LaButti K."/>
            <person name="Hainaut M."/>
            <person name="Henrissat B."/>
            <person name="Grigoriev I.V."/>
            <person name="Spatafora J.W."/>
            <person name="Aime M.C."/>
        </authorList>
    </citation>
    <scope>NUCLEOTIDE SEQUENCE [LARGE SCALE GENOMIC DNA]</scope>
    <source>
        <strain evidence="5 6">MCA 4718</strain>
    </source>
</reference>
<feature type="compositionally biased region" description="Low complexity" evidence="4">
    <location>
        <begin position="10"/>
        <end position="19"/>
    </location>
</feature>
<accession>A0A316U9N8</accession>
<proteinExistence type="inferred from homology"/>
<dbReference type="Proteomes" id="UP000245942">
    <property type="component" value="Unassembled WGS sequence"/>
</dbReference>
<feature type="compositionally biased region" description="Basic and acidic residues" evidence="4">
    <location>
        <begin position="846"/>
        <end position="857"/>
    </location>
</feature>
<evidence type="ECO:0000313" key="5">
    <source>
        <dbReference type="EMBL" id="PWN21977.1"/>
    </source>
</evidence>
<dbReference type="GO" id="GO:0000149">
    <property type="term" value="F:SNARE binding"/>
    <property type="evidence" value="ECO:0007669"/>
    <property type="project" value="TreeGrafter"/>
</dbReference>
<comment type="similarity">
    <text evidence="1">Belongs to the ATG14 family.</text>
</comment>
<keyword evidence="3" id="KW-0175">Coiled coil</keyword>
<dbReference type="OrthoDB" id="72772at2759"/>
<dbReference type="GO" id="GO:0035493">
    <property type="term" value="P:SNARE complex assembly"/>
    <property type="evidence" value="ECO:0007669"/>
    <property type="project" value="TreeGrafter"/>
</dbReference>
<name>A0A316U9N8_9BASI</name>
<dbReference type="Pfam" id="PF10186">
    <property type="entry name" value="ATG14"/>
    <property type="match status" value="1"/>
</dbReference>
<feature type="region of interest" description="Disordered" evidence="4">
    <location>
        <begin position="757"/>
        <end position="800"/>
    </location>
</feature>
<gene>
    <name evidence="5" type="ORF">BCV69DRAFT_281884</name>
</gene>
<evidence type="ECO:0000256" key="2">
    <source>
        <dbReference type="ARBA" id="ARBA00013807"/>
    </source>
</evidence>
<dbReference type="PANTHER" id="PTHR15157">
    <property type="entry name" value="UV RADIATION RESISTANCE-ASSOCIATED GENE PROTEIN"/>
    <property type="match status" value="1"/>
</dbReference>
<keyword evidence="6" id="KW-1185">Reference proteome</keyword>
<dbReference type="InterPro" id="IPR018791">
    <property type="entry name" value="UV_resistance/autophagy_Atg14"/>
</dbReference>
<evidence type="ECO:0000256" key="4">
    <source>
        <dbReference type="SAM" id="MobiDB-lite"/>
    </source>
</evidence>
<dbReference type="GeneID" id="37013884"/>
<dbReference type="PANTHER" id="PTHR15157:SF5">
    <property type="entry name" value="UV RADIATION RESISTANCE-ASSOCIATED GENE PROTEIN"/>
    <property type="match status" value="1"/>
</dbReference>
<dbReference type="GO" id="GO:0032991">
    <property type="term" value="C:protein-containing complex"/>
    <property type="evidence" value="ECO:0007669"/>
    <property type="project" value="UniProtKB-ARBA"/>
</dbReference>
<dbReference type="GO" id="GO:0005768">
    <property type="term" value="C:endosome"/>
    <property type="evidence" value="ECO:0007669"/>
    <property type="project" value="TreeGrafter"/>
</dbReference>
<feature type="region of interest" description="Disordered" evidence="4">
    <location>
        <begin position="252"/>
        <end position="383"/>
    </location>
</feature>
<feature type="compositionally biased region" description="Basic and acidic residues" evidence="4">
    <location>
        <begin position="256"/>
        <end position="271"/>
    </location>
</feature>